<name>A0A0P8CD85_9EURY</name>
<evidence type="ECO:0000313" key="2">
    <source>
        <dbReference type="Proteomes" id="UP000050360"/>
    </source>
</evidence>
<comment type="caution">
    <text evidence="1">The sequence shown here is derived from an EMBL/GenBank/DDBJ whole genome shotgun (WGS) entry which is preliminary data.</text>
</comment>
<accession>A0A0P8CD85</accession>
<proteinExistence type="predicted"/>
<protein>
    <submittedName>
        <fullName evidence="1">Uncharacterized protein</fullName>
    </submittedName>
</protein>
<sequence>TAEDNVRLYGAIMGMSNNEVQEHEA</sequence>
<dbReference type="Proteomes" id="UP000050360">
    <property type="component" value="Unassembled WGS sequence"/>
</dbReference>
<dbReference type="AlphaFoldDB" id="A0A0P8CD85"/>
<evidence type="ECO:0000313" key="1">
    <source>
        <dbReference type="EMBL" id="KPQ44950.1"/>
    </source>
</evidence>
<dbReference type="EMBL" id="LKCM01000039">
    <property type="protein sequence ID" value="KPQ44950.1"/>
    <property type="molecule type" value="Genomic_DNA"/>
</dbReference>
<reference evidence="1 2" key="1">
    <citation type="submission" date="2015-09" db="EMBL/GenBank/DDBJ databases">
        <title>A metagenomics-based metabolic model of nitrate-dependent anaerobic oxidation of methane by Methanoperedens-like archaea.</title>
        <authorList>
            <person name="Arshad A."/>
            <person name="Speth D.R."/>
            <person name="De Graaf R.M."/>
            <person name="Op Den Camp H.J."/>
            <person name="Jetten M.S."/>
            <person name="Welte C.U."/>
        </authorList>
    </citation>
    <scope>NUCLEOTIDE SEQUENCE [LARGE SCALE GENOMIC DNA]</scope>
</reference>
<organism evidence="1 2">
    <name type="scientific">Candidatus Methanoperedens nitratireducens</name>
    <dbReference type="NCBI Taxonomy" id="1392998"/>
    <lineage>
        <taxon>Archaea</taxon>
        <taxon>Methanobacteriati</taxon>
        <taxon>Methanobacteriota</taxon>
        <taxon>Stenosarchaea group</taxon>
        <taxon>Methanomicrobia</taxon>
        <taxon>Methanosarcinales</taxon>
        <taxon>ANME-2 cluster</taxon>
        <taxon>Candidatus Methanoperedentaceae</taxon>
        <taxon>Candidatus Methanoperedens</taxon>
    </lineage>
</organism>
<feature type="non-terminal residue" evidence="1">
    <location>
        <position position="1"/>
    </location>
</feature>
<gene>
    <name evidence="1" type="ORF">MPEBLZ_00459</name>
</gene>